<keyword evidence="2" id="KW-1133">Transmembrane helix</keyword>
<protein>
    <submittedName>
        <fullName evidence="3">Uncharacterized protein</fullName>
    </submittedName>
</protein>
<organism evidence="3 4">
    <name type="scientific">Actinomadura barringtoniae</name>
    <dbReference type="NCBI Taxonomy" id="1427535"/>
    <lineage>
        <taxon>Bacteria</taxon>
        <taxon>Bacillati</taxon>
        <taxon>Actinomycetota</taxon>
        <taxon>Actinomycetes</taxon>
        <taxon>Streptosporangiales</taxon>
        <taxon>Thermomonosporaceae</taxon>
        <taxon>Actinomadura</taxon>
    </lineage>
</organism>
<comment type="caution">
    <text evidence="3">The sequence shown here is derived from an EMBL/GenBank/DDBJ whole genome shotgun (WGS) entry which is preliminary data.</text>
</comment>
<feature type="region of interest" description="Disordered" evidence="1">
    <location>
        <begin position="151"/>
        <end position="190"/>
    </location>
</feature>
<evidence type="ECO:0000313" key="4">
    <source>
        <dbReference type="Proteomes" id="UP000669179"/>
    </source>
</evidence>
<dbReference type="RefSeq" id="WP_208259491.1">
    <property type="nucleotide sequence ID" value="NZ_JAGEOJ010000013.1"/>
</dbReference>
<proteinExistence type="predicted"/>
<keyword evidence="2" id="KW-0472">Membrane</keyword>
<keyword evidence="4" id="KW-1185">Reference proteome</keyword>
<name>A0A939PEY9_9ACTN</name>
<reference evidence="3" key="1">
    <citation type="submission" date="2021-03" db="EMBL/GenBank/DDBJ databases">
        <authorList>
            <person name="Kanchanasin P."/>
            <person name="Saeng-In P."/>
            <person name="Phongsopitanun W."/>
            <person name="Yuki M."/>
            <person name="Kudo T."/>
            <person name="Ohkuma M."/>
            <person name="Tanasupawat S."/>
        </authorList>
    </citation>
    <scope>NUCLEOTIDE SEQUENCE</scope>
    <source>
        <strain evidence="3">GKU 128</strain>
    </source>
</reference>
<evidence type="ECO:0000256" key="2">
    <source>
        <dbReference type="SAM" id="Phobius"/>
    </source>
</evidence>
<dbReference type="EMBL" id="JAGEOJ010000013">
    <property type="protein sequence ID" value="MBO2451617.1"/>
    <property type="molecule type" value="Genomic_DNA"/>
</dbReference>
<sequence>MAYDPEQTRTVSVRVRRVVHSRIVRRLLVLVGIAITGWLIGGAQAHADEVPATGAPGIVAPVQGQASNGPRSLLRATASAVRGAAAKVGTTTTAGTAKKVLPAPLPALAHKVDGAVAGVDTPAPRTPNGVSWVRPRTAKMAQGARAQQHGATAAKRAHKAHRHAGQAPARVGSPRPVPAPAAPFQDPSQAVSSAPASGVVLLTGFGGPISRWSWAGARPQPILMTALGAVPPAVRSAADEPSFAPD</sequence>
<feature type="compositionally biased region" description="Basic residues" evidence="1">
    <location>
        <begin position="155"/>
        <end position="164"/>
    </location>
</feature>
<keyword evidence="2" id="KW-0812">Transmembrane</keyword>
<feature type="transmembrane region" description="Helical" evidence="2">
    <location>
        <begin position="23"/>
        <end position="41"/>
    </location>
</feature>
<evidence type="ECO:0000256" key="1">
    <source>
        <dbReference type="SAM" id="MobiDB-lite"/>
    </source>
</evidence>
<accession>A0A939PEY9</accession>
<evidence type="ECO:0000313" key="3">
    <source>
        <dbReference type="EMBL" id="MBO2451617.1"/>
    </source>
</evidence>
<dbReference type="Proteomes" id="UP000669179">
    <property type="component" value="Unassembled WGS sequence"/>
</dbReference>
<dbReference type="AlphaFoldDB" id="A0A939PEY9"/>
<gene>
    <name evidence="3" type="ORF">J4573_31315</name>
</gene>